<evidence type="ECO:0000313" key="3">
    <source>
        <dbReference type="Proteomes" id="UP000051500"/>
    </source>
</evidence>
<accession>A0A0R2KHW2</accession>
<dbReference type="Proteomes" id="UP000051500">
    <property type="component" value="Unassembled WGS sequence"/>
</dbReference>
<dbReference type="PROSITE" id="PS51186">
    <property type="entry name" value="GNAT"/>
    <property type="match status" value="1"/>
</dbReference>
<organism evidence="2 3">
    <name type="scientific">Ligilactobacillus ceti DSM 22408</name>
    <dbReference type="NCBI Taxonomy" id="1122146"/>
    <lineage>
        <taxon>Bacteria</taxon>
        <taxon>Bacillati</taxon>
        <taxon>Bacillota</taxon>
        <taxon>Bacilli</taxon>
        <taxon>Lactobacillales</taxon>
        <taxon>Lactobacillaceae</taxon>
        <taxon>Ligilactobacillus</taxon>
    </lineage>
</organism>
<reference evidence="2 3" key="1">
    <citation type="journal article" date="2015" name="Genome Announc.">
        <title>Expanding the biotechnology potential of lactobacilli through comparative genomics of 213 strains and associated genera.</title>
        <authorList>
            <person name="Sun Z."/>
            <person name="Harris H.M."/>
            <person name="McCann A."/>
            <person name="Guo C."/>
            <person name="Argimon S."/>
            <person name="Zhang W."/>
            <person name="Yang X."/>
            <person name="Jeffery I.B."/>
            <person name="Cooney J.C."/>
            <person name="Kagawa T.F."/>
            <person name="Liu W."/>
            <person name="Song Y."/>
            <person name="Salvetti E."/>
            <person name="Wrobel A."/>
            <person name="Rasinkangas P."/>
            <person name="Parkhill J."/>
            <person name="Rea M.C."/>
            <person name="O'Sullivan O."/>
            <person name="Ritari J."/>
            <person name="Douillard F.P."/>
            <person name="Paul Ross R."/>
            <person name="Yang R."/>
            <person name="Briner A.E."/>
            <person name="Felis G.E."/>
            <person name="de Vos W.M."/>
            <person name="Barrangou R."/>
            <person name="Klaenhammer T.R."/>
            <person name="Caufield P.W."/>
            <person name="Cui Y."/>
            <person name="Zhang H."/>
            <person name="O'Toole P.W."/>
        </authorList>
    </citation>
    <scope>NUCLEOTIDE SEQUENCE [LARGE SCALE GENOMIC DNA]</scope>
    <source>
        <strain evidence="2 3">DSM 22408</strain>
    </source>
</reference>
<dbReference type="AlphaFoldDB" id="A0A0R2KHW2"/>
<dbReference type="GO" id="GO:0016747">
    <property type="term" value="F:acyltransferase activity, transferring groups other than amino-acyl groups"/>
    <property type="evidence" value="ECO:0007669"/>
    <property type="project" value="InterPro"/>
</dbReference>
<dbReference type="OrthoDB" id="9796381at2"/>
<proteinExistence type="predicted"/>
<name>A0A0R2KHW2_9LACO</name>
<dbReference type="EMBL" id="JQBZ01000025">
    <property type="protein sequence ID" value="KRN88937.1"/>
    <property type="molecule type" value="Genomic_DNA"/>
</dbReference>
<dbReference type="InterPro" id="IPR016181">
    <property type="entry name" value="Acyl_CoA_acyltransferase"/>
</dbReference>
<protein>
    <submittedName>
        <fullName evidence="2">N-acetyltransferase GCN5</fullName>
    </submittedName>
</protein>
<dbReference type="STRING" id="1122146.IV53_GL000907"/>
<dbReference type="eggNOG" id="COG0456">
    <property type="taxonomic scope" value="Bacteria"/>
</dbReference>
<keyword evidence="3" id="KW-1185">Reference proteome</keyword>
<comment type="caution">
    <text evidence="2">The sequence shown here is derived from an EMBL/GenBank/DDBJ whole genome shotgun (WGS) entry which is preliminary data.</text>
</comment>
<evidence type="ECO:0000313" key="2">
    <source>
        <dbReference type="EMBL" id="KRN88937.1"/>
    </source>
</evidence>
<sequence length="171" mass="20012">MIYLRKAQSEDIPRILEILEDGRTLLKDDGSPQWQNGDPGLAEIQRDIQRQECYVLMVEQAIAGVTTILTEPDENYQKIYEGSWCKEEPYCTFHRIALAKNYRGKHLSEYLFSNLLTVVALKGFKNVRIDTHRMNQRMQKIVLKQGFEYRGIIMILSDQNDPERLAYELNL</sequence>
<dbReference type="InterPro" id="IPR000182">
    <property type="entry name" value="GNAT_dom"/>
</dbReference>
<evidence type="ECO:0000259" key="1">
    <source>
        <dbReference type="PROSITE" id="PS51186"/>
    </source>
</evidence>
<dbReference type="PATRIC" id="fig|1122146.4.peg.941"/>
<gene>
    <name evidence="2" type="ORF">IV53_GL000907</name>
</gene>
<feature type="domain" description="N-acetyltransferase" evidence="1">
    <location>
        <begin position="2"/>
        <end position="171"/>
    </location>
</feature>
<dbReference type="Pfam" id="PF00583">
    <property type="entry name" value="Acetyltransf_1"/>
    <property type="match status" value="1"/>
</dbReference>
<dbReference type="SUPFAM" id="SSF55729">
    <property type="entry name" value="Acyl-CoA N-acyltransferases (Nat)"/>
    <property type="match status" value="1"/>
</dbReference>
<keyword evidence="2" id="KW-0808">Transferase</keyword>
<dbReference type="RefSeq" id="WP_027107339.1">
    <property type="nucleotide sequence ID" value="NZ_JQBZ01000025.1"/>
</dbReference>
<dbReference type="Gene3D" id="3.40.630.30">
    <property type="match status" value="1"/>
</dbReference>